<feature type="transmembrane region" description="Helical" evidence="1">
    <location>
        <begin position="51"/>
        <end position="68"/>
    </location>
</feature>
<keyword evidence="1" id="KW-1133">Transmembrane helix</keyword>
<keyword evidence="1" id="KW-0472">Membrane</keyword>
<protein>
    <recommendedName>
        <fullName evidence="2">VanZ-like domain-containing protein</fullName>
    </recommendedName>
</protein>
<feature type="transmembrane region" description="Helical" evidence="1">
    <location>
        <begin position="75"/>
        <end position="91"/>
    </location>
</feature>
<feature type="transmembrane region" description="Helical" evidence="1">
    <location>
        <begin position="111"/>
        <end position="128"/>
    </location>
</feature>
<feature type="transmembrane region" description="Helical" evidence="1">
    <location>
        <begin position="12"/>
        <end position="31"/>
    </location>
</feature>
<evidence type="ECO:0000313" key="3">
    <source>
        <dbReference type="EMBL" id="OGM27149.1"/>
    </source>
</evidence>
<dbReference type="PANTHER" id="PTHR28008:SF1">
    <property type="entry name" value="DOMAIN PROTEIN, PUTATIVE (AFU_ORTHOLOGUE AFUA_3G10980)-RELATED"/>
    <property type="match status" value="1"/>
</dbReference>
<evidence type="ECO:0000256" key="1">
    <source>
        <dbReference type="SAM" id="Phobius"/>
    </source>
</evidence>
<dbReference type="Pfam" id="PF04892">
    <property type="entry name" value="VanZ"/>
    <property type="match status" value="1"/>
</dbReference>
<feature type="domain" description="VanZ-like" evidence="2">
    <location>
        <begin position="17"/>
        <end position="125"/>
    </location>
</feature>
<dbReference type="InterPro" id="IPR006976">
    <property type="entry name" value="VanZ-like"/>
</dbReference>
<organism evidence="3 4">
    <name type="scientific">Candidatus Woesebacteria bacterium RIFCSPHIGHO2_01_FULL_39_28</name>
    <dbReference type="NCBI Taxonomy" id="1802496"/>
    <lineage>
        <taxon>Bacteria</taxon>
        <taxon>Candidatus Woeseibacteriota</taxon>
    </lineage>
</organism>
<gene>
    <name evidence="3" type="ORF">A2627_05940</name>
</gene>
<dbReference type="PANTHER" id="PTHR28008">
    <property type="entry name" value="DOMAIN PROTEIN, PUTATIVE (AFU_ORTHOLOGUE AFUA_3G10980)-RELATED"/>
    <property type="match status" value="1"/>
</dbReference>
<dbReference type="AlphaFoldDB" id="A0A1F7YJU9"/>
<name>A0A1F7YJU9_9BACT</name>
<reference evidence="3 4" key="1">
    <citation type="journal article" date="2016" name="Nat. Commun.">
        <title>Thousands of microbial genomes shed light on interconnected biogeochemical processes in an aquifer system.</title>
        <authorList>
            <person name="Anantharaman K."/>
            <person name="Brown C.T."/>
            <person name="Hug L.A."/>
            <person name="Sharon I."/>
            <person name="Castelle C.J."/>
            <person name="Probst A.J."/>
            <person name="Thomas B.C."/>
            <person name="Singh A."/>
            <person name="Wilkins M.J."/>
            <person name="Karaoz U."/>
            <person name="Brodie E.L."/>
            <person name="Williams K.H."/>
            <person name="Hubbard S.S."/>
            <person name="Banfield J.F."/>
        </authorList>
    </citation>
    <scope>NUCLEOTIDE SEQUENCE [LARGE SCALE GENOMIC DNA]</scope>
</reference>
<dbReference type="EMBL" id="MGGI01000007">
    <property type="protein sequence ID" value="OGM27149.1"/>
    <property type="molecule type" value="Genomic_DNA"/>
</dbReference>
<evidence type="ECO:0000313" key="4">
    <source>
        <dbReference type="Proteomes" id="UP000178851"/>
    </source>
</evidence>
<accession>A0A1F7YJU9</accession>
<proteinExistence type="predicted"/>
<evidence type="ECO:0000259" key="2">
    <source>
        <dbReference type="Pfam" id="PF04892"/>
    </source>
</evidence>
<comment type="caution">
    <text evidence="3">The sequence shown here is derived from an EMBL/GenBank/DDBJ whole genome shotgun (WGS) entry which is preliminary data.</text>
</comment>
<dbReference type="InterPro" id="IPR016747">
    <property type="entry name" value="Phosphotransbutyrylase"/>
</dbReference>
<keyword evidence="1" id="KW-0812">Transmembrane</keyword>
<dbReference type="Proteomes" id="UP000178851">
    <property type="component" value="Unassembled WGS sequence"/>
</dbReference>
<sequence>MKRVYTSFNLKYFLYYWLPVLVWLGVIFWFSSQPSVHTSEIYWQDFTVKKSAHMTEYGILGILFYRALNKRQMDKKQALIATVLFALFYGVTDEFHQRFTFGREPAIRDVVFDTIGAGLVIYLIWKYLPKAPKKLKLLAKKLQLL</sequence>
<dbReference type="PIRSF" id="PIRSF019083">
    <property type="entry name" value="UCP019083_VanZ"/>
    <property type="match status" value="1"/>
</dbReference>
<dbReference type="NCBIfam" id="NF037970">
    <property type="entry name" value="vanZ_1"/>
    <property type="match status" value="1"/>
</dbReference>